<dbReference type="AlphaFoldDB" id="A0AAN8MRW5"/>
<feature type="transmembrane region" description="Helical" evidence="1">
    <location>
        <begin position="202"/>
        <end position="227"/>
    </location>
</feature>
<feature type="transmembrane region" description="Helical" evidence="1">
    <location>
        <begin position="54"/>
        <end position="82"/>
    </location>
</feature>
<evidence type="ECO:0000313" key="3">
    <source>
        <dbReference type="Proteomes" id="UP001313282"/>
    </source>
</evidence>
<gene>
    <name evidence="2" type="ORF">TWF718_005379</name>
</gene>
<organism evidence="2 3">
    <name type="scientific">Orbilia javanica</name>
    <dbReference type="NCBI Taxonomy" id="47235"/>
    <lineage>
        <taxon>Eukaryota</taxon>
        <taxon>Fungi</taxon>
        <taxon>Dikarya</taxon>
        <taxon>Ascomycota</taxon>
        <taxon>Pezizomycotina</taxon>
        <taxon>Orbiliomycetes</taxon>
        <taxon>Orbiliales</taxon>
        <taxon>Orbiliaceae</taxon>
        <taxon>Orbilia</taxon>
    </lineage>
</organism>
<keyword evidence="1" id="KW-0812">Transmembrane</keyword>
<keyword evidence="3" id="KW-1185">Reference proteome</keyword>
<dbReference type="Proteomes" id="UP001313282">
    <property type="component" value="Unassembled WGS sequence"/>
</dbReference>
<dbReference type="EMBL" id="JAVHNR010000003">
    <property type="protein sequence ID" value="KAK6347539.1"/>
    <property type="molecule type" value="Genomic_DNA"/>
</dbReference>
<feature type="transmembrane region" description="Helical" evidence="1">
    <location>
        <begin position="377"/>
        <end position="401"/>
    </location>
</feature>
<sequence>MVSLSFNRKRQAPNGADWIPPSLSFFWWNYRASTSVPQWWLPYIRIPMQSTYQWILGFLGYSIGFTCVWMYIIGIIITGALLRTGWASFQRLQVVGYITFYISVGAGTTINATDGEFLWIVKWSLLNGHSFTLSEIQRILDGDGGFQSIKNLVMGPNRARILTLYLLLTRTGARVGLAFLAASYEVVFWDPNEGRYQVKIVWGSIVGGLILLIVVQSLITFISIFYIKRGSIVPPNTALGLSLALKPCLRPLNDAGGTVSTSKILEALKENDTRYSLQVANVQGASVAQFTLVPGEREPYLTTTQLEKLGHTTKRLIISSNCIISPLIPCILSAAAAVGVRYLLLYTNITDSIETTNIKDIETIVKVKGLGTIRHKLLLSIVLQIYSLFLGAFSDAAIHIVRWGCISSNKTNLTAVESLLAGNNWWSLSSFRFFSVGSRRGWASKIIGAFQARALVSLVGWAALMKYYEALAYIYAVAGRNRVKLSEGVPVSELEHVYSDDIKSEGSYWTYVAISALAASFGMVLAMWILCAGTLAYKKLIPEGNSLPKAHAFRRLAYQLETTGSVDSEVQYGKIVLSTGELATAVSGSAESFIVGTYL</sequence>
<feature type="transmembrane region" description="Helical" evidence="1">
    <location>
        <begin position="94"/>
        <end position="113"/>
    </location>
</feature>
<evidence type="ECO:0000313" key="2">
    <source>
        <dbReference type="EMBL" id="KAK6347539.1"/>
    </source>
</evidence>
<protein>
    <submittedName>
        <fullName evidence="2">Uncharacterized protein</fullName>
    </submittedName>
</protein>
<reference evidence="2 3" key="1">
    <citation type="submission" date="2019-10" db="EMBL/GenBank/DDBJ databases">
        <authorList>
            <person name="Palmer J.M."/>
        </authorList>
    </citation>
    <scope>NUCLEOTIDE SEQUENCE [LARGE SCALE GENOMIC DNA]</scope>
    <source>
        <strain evidence="2 3">TWF718</strain>
    </source>
</reference>
<feature type="transmembrane region" description="Helical" evidence="1">
    <location>
        <begin position="323"/>
        <end position="344"/>
    </location>
</feature>
<name>A0AAN8MRW5_9PEZI</name>
<keyword evidence="1" id="KW-0472">Membrane</keyword>
<keyword evidence="1" id="KW-1133">Transmembrane helix</keyword>
<feature type="transmembrane region" description="Helical" evidence="1">
    <location>
        <begin position="508"/>
        <end position="531"/>
    </location>
</feature>
<accession>A0AAN8MRW5</accession>
<evidence type="ECO:0000256" key="1">
    <source>
        <dbReference type="SAM" id="Phobius"/>
    </source>
</evidence>
<proteinExistence type="predicted"/>
<feature type="transmembrane region" description="Helical" evidence="1">
    <location>
        <begin position="162"/>
        <end position="182"/>
    </location>
</feature>
<comment type="caution">
    <text evidence="2">The sequence shown here is derived from an EMBL/GenBank/DDBJ whole genome shotgun (WGS) entry which is preliminary data.</text>
</comment>